<name>A0ABW3W2G1_9ACTN</name>
<evidence type="ECO:0000313" key="3">
    <source>
        <dbReference type="Proteomes" id="UP001597229"/>
    </source>
</evidence>
<sequence>MAGKVAPWRAGRIAAQTLSLNAEAVAYVDRPVGRWNDRPMSAQQVKEWLQTATTVIVRPVIDLADHIPVTSYEIPDPPPRSGGAPRPQVGSSTATAEHVAAISTTPRPSGAVDRPARATWSRSADATTGPRPIHAGTTKS</sequence>
<reference evidence="3" key="1">
    <citation type="journal article" date="2019" name="Int. J. Syst. Evol. Microbiol.">
        <title>The Global Catalogue of Microorganisms (GCM) 10K type strain sequencing project: providing services to taxonomists for standard genome sequencing and annotation.</title>
        <authorList>
            <consortium name="The Broad Institute Genomics Platform"/>
            <consortium name="The Broad Institute Genome Sequencing Center for Infectious Disease"/>
            <person name="Wu L."/>
            <person name="Ma J."/>
        </authorList>
    </citation>
    <scope>NUCLEOTIDE SEQUENCE [LARGE SCALE GENOMIC DNA]</scope>
    <source>
        <strain evidence="3">CCUG 52478</strain>
    </source>
</reference>
<dbReference type="Proteomes" id="UP001597229">
    <property type="component" value="Unassembled WGS sequence"/>
</dbReference>
<keyword evidence="3" id="KW-1185">Reference proteome</keyword>
<dbReference type="EMBL" id="JBHTLX010000017">
    <property type="protein sequence ID" value="MFD1248660.1"/>
    <property type="molecule type" value="Genomic_DNA"/>
</dbReference>
<protein>
    <submittedName>
        <fullName evidence="2">Uncharacterized protein</fullName>
    </submittedName>
</protein>
<gene>
    <name evidence="2" type="ORF">ACFQ3F_12745</name>
</gene>
<proteinExistence type="predicted"/>
<evidence type="ECO:0000313" key="2">
    <source>
        <dbReference type="EMBL" id="MFD1248660.1"/>
    </source>
</evidence>
<dbReference type="RefSeq" id="WP_367922037.1">
    <property type="nucleotide sequence ID" value="NZ_BAABAC010000050.1"/>
</dbReference>
<organism evidence="2 3">
    <name type="scientific">Nocardioides ginsengisoli</name>
    <dbReference type="NCBI Taxonomy" id="363868"/>
    <lineage>
        <taxon>Bacteria</taxon>
        <taxon>Bacillati</taxon>
        <taxon>Actinomycetota</taxon>
        <taxon>Actinomycetes</taxon>
        <taxon>Propionibacteriales</taxon>
        <taxon>Nocardioidaceae</taxon>
        <taxon>Nocardioides</taxon>
    </lineage>
</organism>
<evidence type="ECO:0000256" key="1">
    <source>
        <dbReference type="SAM" id="MobiDB-lite"/>
    </source>
</evidence>
<comment type="caution">
    <text evidence="2">The sequence shown here is derived from an EMBL/GenBank/DDBJ whole genome shotgun (WGS) entry which is preliminary data.</text>
</comment>
<feature type="region of interest" description="Disordered" evidence="1">
    <location>
        <begin position="70"/>
        <end position="140"/>
    </location>
</feature>
<accession>A0ABW3W2G1</accession>